<name>A0A6I9YHB2_9SAUR</name>
<dbReference type="GO" id="GO:0008146">
    <property type="term" value="F:sulfotransferase activity"/>
    <property type="evidence" value="ECO:0007669"/>
    <property type="project" value="InterPro"/>
</dbReference>
<dbReference type="Gene3D" id="3.40.50.300">
    <property type="entry name" value="P-loop containing nucleotide triphosphate hydrolases"/>
    <property type="match status" value="1"/>
</dbReference>
<keyword evidence="2 3" id="KW-0808">Transferase</keyword>
<dbReference type="SUPFAM" id="SSF52540">
    <property type="entry name" value="P-loop containing nucleoside triphosphate hydrolases"/>
    <property type="match status" value="1"/>
</dbReference>
<dbReference type="InterPro" id="IPR027417">
    <property type="entry name" value="P-loop_NTPase"/>
</dbReference>
<dbReference type="OrthoDB" id="205623at2759"/>
<evidence type="ECO:0000256" key="2">
    <source>
        <dbReference type="ARBA" id="ARBA00022679"/>
    </source>
</evidence>
<dbReference type="KEGG" id="tsr:106550012"/>
<dbReference type="EC" id="2.8.2.-" evidence="3"/>
<comment type="similarity">
    <text evidence="1 3">Belongs to the sulfotransferase 1 family.</text>
</comment>
<dbReference type="RefSeq" id="XP_013923265.1">
    <property type="nucleotide sequence ID" value="XM_014067790.1"/>
</dbReference>
<evidence type="ECO:0000256" key="3">
    <source>
        <dbReference type="RuleBase" id="RU361155"/>
    </source>
</evidence>
<keyword evidence="5" id="KW-1185">Reference proteome</keyword>
<dbReference type="GeneID" id="106550012"/>
<dbReference type="PANTHER" id="PTHR11783">
    <property type="entry name" value="SULFOTRANSFERASE SULT"/>
    <property type="match status" value="1"/>
</dbReference>
<evidence type="ECO:0000313" key="6">
    <source>
        <dbReference type="RefSeq" id="XP_013923265.1"/>
    </source>
</evidence>
<organism evidence="5 6">
    <name type="scientific">Thamnophis sirtalis</name>
    <dbReference type="NCBI Taxonomy" id="35019"/>
    <lineage>
        <taxon>Eukaryota</taxon>
        <taxon>Metazoa</taxon>
        <taxon>Chordata</taxon>
        <taxon>Craniata</taxon>
        <taxon>Vertebrata</taxon>
        <taxon>Euteleostomi</taxon>
        <taxon>Lepidosauria</taxon>
        <taxon>Squamata</taxon>
        <taxon>Bifurcata</taxon>
        <taxon>Unidentata</taxon>
        <taxon>Episquamata</taxon>
        <taxon>Toxicofera</taxon>
        <taxon>Serpentes</taxon>
        <taxon>Colubroidea</taxon>
        <taxon>Colubridae</taxon>
        <taxon>Natricinae</taxon>
        <taxon>Thamnophis</taxon>
    </lineage>
</organism>
<dbReference type="Proteomes" id="UP000504617">
    <property type="component" value="Unplaced"/>
</dbReference>
<accession>A0A6I9YHB2</accession>
<gene>
    <name evidence="6" type="primary">LOC106550012</name>
</gene>
<sequence length="219" mass="26063">MDHQEVSKILDEALEENEKKVLSERTFMYDGVLYPTMICSLETLKSIHTFRAREDDIILAAYPKTGSSWVYQILMQLEVVSGKYEEDEQKQGQQRLKELSTFSFLEFAEPRNFERMEKLPYRRVIKTHLAPRRLPRSLFEKAKILVLLRNPKDTTVSSFHFYKGIKLISDQETWDEYFEAFISGKVAYGSYFDYIIEWNKYLDNSHIFFITYEEIKEVS</sequence>
<evidence type="ECO:0000259" key="4">
    <source>
        <dbReference type="Pfam" id="PF00685"/>
    </source>
</evidence>
<dbReference type="AlphaFoldDB" id="A0A6I9YHB2"/>
<reference evidence="6" key="1">
    <citation type="submission" date="2025-08" db="UniProtKB">
        <authorList>
            <consortium name="RefSeq"/>
        </authorList>
    </citation>
    <scope>IDENTIFICATION</scope>
    <source>
        <tissue evidence="6">Skeletal muscle</tissue>
    </source>
</reference>
<dbReference type="InterPro" id="IPR000863">
    <property type="entry name" value="Sulfotransferase_dom"/>
</dbReference>
<proteinExistence type="inferred from homology"/>
<evidence type="ECO:0000313" key="5">
    <source>
        <dbReference type="Proteomes" id="UP000504617"/>
    </source>
</evidence>
<protein>
    <recommendedName>
        <fullName evidence="3">Sulfotransferase</fullName>
        <ecNumber evidence="3">2.8.2.-</ecNumber>
    </recommendedName>
</protein>
<feature type="domain" description="Sulfotransferase" evidence="4">
    <location>
        <begin position="55"/>
        <end position="217"/>
    </location>
</feature>
<dbReference type="Pfam" id="PF00685">
    <property type="entry name" value="Sulfotransfer_1"/>
    <property type="match status" value="1"/>
</dbReference>
<evidence type="ECO:0000256" key="1">
    <source>
        <dbReference type="ARBA" id="ARBA00005771"/>
    </source>
</evidence>